<evidence type="ECO:0000256" key="1">
    <source>
        <dbReference type="ARBA" id="ARBA00023015"/>
    </source>
</evidence>
<dbReference type="OrthoDB" id="5295362at2759"/>
<dbReference type="InterPro" id="IPR036864">
    <property type="entry name" value="Zn2-C6_fun-type_DNA-bd_sf"/>
</dbReference>
<keyword evidence="4" id="KW-0539">Nucleus</keyword>
<feature type="domain" description="Zn(2)-C6 fungal-type" evidence="5">
    <location>
        <begin position="13"/>
        <end position="43"/>
    </location>
</feature>
<dbReference type="STRING" id="1182545.A0A072P2A0"/>
<keyword evidence="7" id="KW-1185">Reference proteome</keyword>
<comment type="caution">
    <text evidence="6">The sequence shown here is derived from an EMBL/GenBank/DDBJ whole genome shotgun (WGS) entry which is preliminary data.</text>
</comment>
<sequence length="401" mass="45057">MPPRRSHAKSRRGCLNCKSRHIKCDEGGPPCDRCKLRGTACEYATPGSGAKTSAIAEVREEISHTAAKINELQFPADRRLLELQLMHRWSTLTHKSCSTPGAGDEEVWEQLVPTLSVRYDFLLNGLLALAAFDCARSAPQSTYEQYVNSAVEYHALALGTFRSHLPLINPESYEAALCLSLMLMILALASAQFTPKSATSKTPDMVQNAIVHFELLRGCVPIADINEDYLLSNPYIRNLKLFEDLPRTTIDERVREALTQLSDFNDRKIVSTVHESDERRMRQIAHWGACKKALAVLGELFEKCVDDFSLGYVLGFLNIAGEEYIKALKDEDNASLLILMFWGVLMDKLGHKVWWADQFGSLLVSEIASRILVHEDDKEINSIIFWAQRNLRASSPEQVDS</sequence>
<dbReference type="SUPFAM" id="SSF57701">
    <property type="entry name" value="Zn2/Cys6 DNA-binding domain"/>
    <property type="match status" value="1"/>
</dbReference>
<dbReference type="GO" id="GO:0003677">
    <property type="term" value="F:DNA binding"/>
    <property type="evidence" value="ECO:0007669"/>
    <property type="project" value="UniProtKB-KW"/>
</dbReference>
<keyword evidence="2" id="KW-0238">DNA-binding</keyword>
<dbReference type="GO" id="GO:0008270">
    <property type="term" value="F:zinc ion binding"/>
    <property type="evidence" value="ECO:0007669"/>
    <property type="project" value="InterPro"/>
</dbReference>
<evidence type="ECO:0000256" key="4">
    <source>
        <dbReference type="ARBA" id="ARBA00023242"/>
    </source>
</evidence>
<dbReference type="Gene3D" id="4.10.240.10">
    <property type="entry name" value="Zn(2)-C6 fungal-type DNA-binding domain"/>
    <property type="match status" value="1"/>
</dbReference>
<dbReference type="VEuPathDB" id="FungiDB:A1O9_09410"/>
<dbReference type="SMART" id="SM00066">
    <property type="entry name" value="GAL4"/>
    <property type="match status" value="1"/>
</dbReference>
<dbReference type="GeneID" id="25284319"/>
<reference evidence="6 7" key="1">
    <citation type="submission" date="2013-03" db="EMBL/GenBank/DDBJ databases">
        <title>The Genome Sequence of Exophiala aquamarina CBS 119918.</title>
        <authorList>
            <consortium name="The Broad Institute Genomics Platform"/>
            <person name="Cuomo C."/>
            <person name="de Hoog S."/>
            <person name="Gorbushina A."/>
            <person name="Walker B."/>
            <person name="Young S.K."/>
            <person name="Zeng Q."/>
            <person name="Gargeya S."/>
            <person name="Fitzgerald M."/>
            <person name="Haas B."/>
            <person name="Abouelleil A."/>
            <person name="Allen A.W."/>
            <person name="Alvarado L."/>
            <person name="Arachchi H.M."/>
            <person name="Berlin A.M."/>
            <person name="Chapman S.B."/>
            <person name="Gainer-Dewar J."/>
            <person name="Goldberg J."/>
            <person name="Griggs A."/>
            <person name="Gujja S."/>
            <person name="Hansen M."/>
            <person name="Howarth C."/>
            <person name="Imamovic A."/>
            <person name="Ireland A."/>
            <person name="Larimer J."/>
            <person name="McCowan C."/>
            <person name="Murphy C."/>
            <person name="Pearson M."/>
            <person name="Poon T.W."/>
            <person name="Priest M."/>
            <person name="Roberts A."/>
            <person name="Saif S."/>
            <person name="Shea T."/>
            <person name="Sisk P."/>
            <person name="Sykes S."/>
            <person name="Wortman J."/>
            <person name="Nusbaum C."/>
            <person name="Birren B."/>
        </authorList>
    </citation>
    <scope>NUCLEOTIDE SEQUENCE [LARGE SCALE GENOMIC DNA]</scope>
    <source>
        <strain evidence="6 7">CBS 119918</strain>
    </source>
</reference>
<evidence type="ECO:0000259" key="5">
    <source>
        <dbReference type="PROSITE" id="PS50048"/>
    </source>
</evidence>
<evidence type="ECO:0000256" key="3">
    <source>
        <dbReference type="ARBA" id="ARBA00023163"/>
    </source>
</evidence>
<dbReference type="EMBL" id="AMGV01000010">
    <property type="protein sequence ID" value="KEF54244.1"/>
    <property type="molecule type" value="Genomic_DNA"/>
</dbReference>
<evidence type="ECO:0000256" key="2">
    <source>
        <dbReference type="ARBA" id="ARBA00023125"/>
    </source>
</evidence>
<dbReference type="CDD" id="cd00067">
    <property type="entry name" value="GAL4"/>
    <property type="match status" value="1"/>
</dbReference>
<dbReference type="Proteomes" id="UP000027920">
    <property type="component" value="Unassembled WGS sequence"/>
</dbReference>
<dbReference type="InterPro" id="IPR053157">
    <property type="entry name" value="Sterol_Uptake_Regulator"/>
</dbReference>
<keyword evidence="1" id="KW-0805">Transcription regulation</keyword>
<evidence type="ECO:0000313" key="6">
    <source>
        <dbReference type="EMBL" id="KEF54244.1"/>
    </source>
</evidence>
<dbReference type="RefSeq" id="XP_013256834.1">
    <property type="nucleotide sequence ID" value="XM_013401380.1"/>
</dbReference>
<dbReference type="PROSITE" id="PS50048">
    <property type="entry name" value="ZN2_CY6_FUNGAL_2"/>
    <property type="match status" value="1"/>
</dbReference>
<dbReference type="PANTHER" id="PTHR47784:SF10">
    <property type="entry name" value="TRANSCRIPTION FACTOR, PUTATIVE (AFU_ORTHOLOGUE AFUA_6G14150)-RELATED"/>
    <property type="match status" value="1"/>
</dbReference>
<name>A0A072P2A0_9EURO</name>
<gene>
    <name evidence="6" type="ORF">A1O9_09410</name>
</gene>
<dbReference type="Pfam" id="PF00172">
    <property type="entry name" value="Zn_clus"/>
    <property type="match status" value="1"/>
</dbReference>
<accession>A0A072P2A0</accession>
<organism evidence="6 7">
    <name type="scientific">Exophiala aquamarina CBS 119918</name>
    <dbReference type="NCBI Taxonomy" id="1182545"/>
    <lineage>
        <taxon>Eukaryota</taxon>
        <taxon>Fungi</taxon>
        <taxon>Dikarya</taxon>
        <taxon>Ascomycota</taxon>
        <taxon>Pezizomycotina</taxon>
        <taxon>Eurotiomycetes</taxon>
        <taxon>Chaetothyriomycetidae</taxon>
        <taxon>Chaetothyriales</taxon>
        <taxon>Herpotrichiellaceae</taxon>
        <taxon>Exophiala</taxon>
    </lineage>
</organism>
<dbReference type="GO" id="GO:0001228">
    <property type="term" value="F:DNA-binding transcription activator activity, RNA polymerase II-specific"/>
    <property type="evidence" value="ECO:0007669"/>
    <property type="project" value="TreeGrafter"/>
</dbReference>
<proteinExistence type="predicted"/>
<dbReference type="InterPro" id="IPR001138">
    <property type="entry name" value="Zn2Cys6_DnaBD"/>
</dbReference>
<keyword evidence="3" id="KW-0804">Transcription</keyword>
<protein>
    <recommendedName>
        <fullName evidence="5">Zn(2)-C6 fungal-type domain-containing protein</fullName>
    </recommendedName>
</protein>
<dbReference type="PROSITE" id="PS00463">
    <property type="entry name" value="ZN2_CY6_FUNGAL_1"/>
    <property type="match status" value="1"/>
</dbReference>
<dbReference type="PANTHER" id="PTHR47784">
    <property type="entry name" value="STEROL UPTAKE CONTROL PROTEIN 2"/>
    <property type="match status" value="1"/>
</dbReference>
<dbReference type="AlphaFoldDB" id="A0A072P2A0"/>
<dbReference type="HOGENOM" id="CLU_024934_5_1_1"/>
<evidence type="ECO:0000313" key="7">
    <source>
        <dbReference type="Proteomes" id="UP000027920"/>
    </source>
</evidence>